<feature type="region of interest" description="Disordered" evidence="19">
    <location>
        <begin position="233"/>
        <end position="254"/>
    </location>
</feature>
<keyword evidence="16" id="KW-0137">Centromere</keyword>
<dbReference type="Pfam" id="PF08657">
    <property type="entry name" value="DASH_Spc34"/>
    <property type="match status" value="2"/>
</dbReference>
<keyword evidence="9" id="KW-0498">Mitosis</keyword>
<evidence type="ECO:0000256" key="7">
    <source>
        <dbReference type="ARBA" id="ARBA00022618"/>
    </source>
</evidence>
<evidence type="ECO:0000256" key="9">
    <source>
        <dbReference type="ARBA" id="ARBA00022776"/>
    </source>
</evidence>
<evidence type="ECO:0000256" key="12">
    <source>
        <dbReference type="ARBA" id="ARBA00023054"/>
    </source>
</evidence>
<keyword evidence="6" id="KW-0963">Cytoplasm</keyword>
<dbReference type="GO" id="GO:0008608">
    <property type="term" value="P:attachment of spindle microtubules to kinetochore"/>
    <property type="evidence" value="ECO:0007669"/>
    <property type="project" value="InterPro"/>
</dbReference>
<gene>
    <name evidence="20" type="ORF">GcC1_079020</name>
</gene>
<evidence type="ECO:0000256" key="8">
    <source>
        <dbReference type="ARBA" id="ARBA00022701"/>
    </source>
</evidence>
<evidence type="ECO:0000256" key="19">
    <source>
        <dbReference type="SAM" id="MobiDB-lite"/>
    </source>
</evidence>
<keyword evidence="10" id="KW-0159">Chromosome partition</keyword>
<keyword evidence="12" id="KW-0175">Coiled coil</keyword>
<evidence type="ECO:0000256" key="15">
    <source>
        <dbReference type="ARBA" id="ARBA00023306"/>
    </source>
</evidence>
<sequence>MSLLKRHLEQISLSAETIASLPFPPPKIFTNALLHTPDITLLIRDTEPHERALFSVAQPTQPATSLKSEKPSSSRRRTFFNVSHGEVMAPRPSMRAPRQNTAVAAVLGPELNRKVEINDSIVSGDIDVEVLLCGVEKLNTVYSVPGVIDKVQDLRRRYAQISREIPHYEDTVEKQTTELEKMNWENQNNDDNNDMDDENEDASIDLEKASKFNKIITDDEIRKEEDEIRELENRRRELEKSITRIESDLGGLRR</sequence>
<accession>A0A420IL76</accession>
<dbReference type="AlphaFoldDB" id="A0A420IL76"/>
<dbReference type="Proteomes" id="UP000285405">
    <property type="component" value="Unassembled WGS sequence"/>
</dbReference>
<comment type="caution">
    <text evidence="20">The sequence shown here is derived from an EMBL/GenBank/DDBJ whole genome shotgun (WGS) entry which is preliminary data.</text>
</comment>
<evidence type="ECO:0000256" key="13">
    <source>
        <dbReference type="ARBA" id="ARBA00023212"/>
    </source>
</evidence>
<feature type="compositionally biased region" description="Basic and acidic residues" evidence="19">
    <location>
        <begin position="233"/>
        <end position="247"/>
    </location>
</feature>
<evidence type="ECO:0000313" key="21">
    <source>
        <dbReference type="Proteomes" id="UP000285405"/>
    </source>
</evidence>
<name>A0A420IL76_9PEZI</name>
<organism evidence="20 21">
    <name type="scientific">Golovinomyces cichoracearum</name>
    <dbReference type="NCBI Taxonomy" id="62708"/>
    <lineage>
        <taxon>Eukaryota</taxon>
        <taxon>Fungi</taxon>
        <taxon>Dikarya</taxon>
        <taxon>Ascomycota</taxon>
        <taxon>Pezizomycotina</taxon>
        <taxon>Leotiomycetes</taxon>
        <taxon>Erysiphales</taxon>
        <taxon>Erysiphaceae</taxon>
        <taxon>Golovinomyces</taxon>
    </lineage>
</organism>
<dbReference type="EMBL" id="MCBR01007991">
    <property type="protein sequence ID" value="RKF75273.1"/>
    <property type="molecule type" value="Genomic_DNA"/>
</dbReference>
<keyword evidence="13" id="KW-0206">Cytoskeleton</keyword>
<dbReference type="OrthoDB" id="10016597at2759"/>
<dbReference type="InterPro" id="IPR013966">
    <property type="entry name" value="Spc34"/>
</dbReference>
<evidence type="ECO:0000256" key="4">
    <source>
        <dbReference type="ARBA" id="ARBA00008491"/>
    </source>
</evidence>
<reference evidence="20 21" key="1">
    <citation type="journal article" date="2018" name="BMC Genomics">
        <title>Comparative genome analyses reveal sequence features reflecting distinct modes of host-adaptation between dicot and monocot powdery mildew.</title>
        <authorList>
            <person name="Wu Y."/>
            <person name="Ma X."/>
            <person name="Pan Z."/>
            <person name="Kale S.D."/>
            <person name="Song Y."/>
            <person name="King H."/>
            <person name="Zhang Q."/>
            <person name="Presley C."/>
            <person name="Deng X."/>
            <person name="Wei C.I."/>
            <person name="Xiao S."/>
        </authorList>
    </citation>
    <scope>NUCLEOTIDE SEQUENCE [LARGE SCALE GENOMIC DNA]</scope>
    <source>
        <strain evidence="20">UCSC1</strain>
    </source>
</reference>
<evidence type="ECO:0000313" key="20">
    <source>
        <dbReference type="EMBL" id="RKF75273.1"/>
    </source>
</evidence>
<dbReference type="GO" id="GO:0005876">
    <property type="term" value="C:spindle microtubule"/>
    <property type="evidence" value="ECO:0007669"/>
    <property type="project" value="InterPro"/>
</dbReference>
<evidence type="ECO:0000256" key="2">
    <source>
        <dbReference type="ARBA" id="ARBA00004186"/>
    </source>
</evidence>
<evidence type="ECO:0000256" key="5">
    <source>
        <dbReference type="ARBA" id="ARBA00022454"/>
    </source>
</evidence>
<keyword evidence="11" id="KW-0995">Kinetochore</keyword>
<keyword evidence="8" id="KW-0493">Microtubule</keyword>
<evidence type="ECO:0000256" key="16">
    <source>
        <dbReference type="ARBA" id="ARBA00023328"/>
    </source>
</evidence>
<keyword evidence="5" id="KW-0158">Chromosome</keyword>
<protein>
    <recommendedName>
        <fullName evidence="17">DASH complex subunit SPC34</fullName>
    </recommendedName>
    <alternativeName>
        <fullName evidence="18">Outer kinetochore protein SPC34</fullName>
    </alternativeName>
</protein>
<keyword evidence="15" id="KW-0131">Cell cycle</keyword>
<evidence type="ECO:0000256" key="1">
    <source>
        <dbReference type="ARBA" id="ARBA00004123"/>
    </source>
</evidence>
<comment type="similarity">
    <text evidence="4">Belongs to the DASH complex SPC34 family.</text>
</comment>
<keyword evidence="7" id="KW-0132">Cell division</keyword>
<dbReference type="GO" id="GO:0051301">
    <property type="term" value="P:cell division"/>
    <property type="evidence" value="ECO:0007669"/>
    <property type="project" value="UniProtKB-KW"/>
</dbReference>
<evidence type="ECO:0000256" key="17">
    <source>
        <dbReference type="ARBA" id="ARBA00044112"/>
    </source>
</evidence>
<proteinExistence type="inferred from homology"/>
<evidence type="ECO:0000256" key="10">
    <source>
        <dbReference type="ARBA" id="ARBA00022829"/>
    </source>
</evidence>
<evidence type="ECO:0000256" key="11">
    <source>
        <dbReference type="ARBA" id="ARBA00022838"/>
    </source>
</evidence>
<evidence type="ECO:0000256" key="14">
    <source>
        <dbReference type="ARBA" id="ARBA00023242"/>
    </source>
</evidence>
<comment type="subcellular location">
    <subcellularLocation>
        <location evidence="3">Chromosome</location>
        <location evidence="3">Centromere</location>
        <location evidence="3">Kinetochore</location>
    </subcellularLocation>
    <subcellularLocation>
        <location evidence="2">Cytoplasm</location>
        <location evidence="2">Cytoskeleton</location>
        <location evidence="2">Spindle</location>
    </subcellularLocation>
    <subcellularLocation>
        <location evidence="1">Nucleus</location>
    </subcellularLocation>
</comment>
<evidence type="ECO:0000256" key="6">
    <source>
        <dbReference type="ARBA" id="ARBA00022490"/>
    </source>
</evidence>
<evidence type="ECO:0000256" key="18">
    <source>
        <dbReference type="ARBA" id="ARBA00044346"/>
    </source>
</evidence>
<dbReference type="GO" id="GO:0042729">
    <property type="term" value="C:DASH complex"/>
    <property type="evidence" value="ECO:0007669"/>
    <property type="project" value="InterPro"/>
</dbReference>
<evidence type="ECO:0000256" key="3">
    <source>
        <dbReference type="ARBA" id="ARBA00004629"/>
    </source>
</evidence>
<keyword evidence="14" id="KW-0539">Nucleus</keyword>